<evidence type="ECO:0000259" key="27">
    <source>
        <dbReference type="Pfam" id="PF06155"/>
    </source>
</evidence>
<protein>
    <recommendedName>
        <fullName evidence="9 23">Homoaconitase, mitochondrial</fullName>
        <ecNumber evidence="8 23">4.2.1.36</ecNumber>
    </recommendedName>
    <alternativeName>
        <fullName evidence="22 23">Homoaconitate hydratase</fullName>
    </alternativeName>
</protein>
<evidence type="ECO:0000259" key="24">
    <source>
        <dbReference type="Pfam" id="PF00330"/>
    </source>
</evidence>
<evidence type="ECO:0000256" key="7">
    <source>
        <dbReference type="ARBA" id="ARBA00008654"/>
    </source>
</evidence>
<dbReference type="InterPro" id="IPR013857">
    <property type="entry name" value="NADH-UbQ_OxRdtase-assoc_prot30"/>
</dbReference>
<evidence type="ECO:0000256" key="5">
    <source>
        <dbReference type="ARBA" id="ARBA00005106"/>
    </source>
</evidence>
<comment type="cofactor">
    <cofactor evidence="23">
        <name>[4Fe-4S] cluster</name>
        <dbReference type="ChEBI" id="CHEBI:49883"/>
    </cofactor>
    <text evidence="23">Binds 1 [4Fe-4S] cluster per subunit.</text>
</comment>
<keyword evidence="11 23" id="KW-0479">Metal-binding</keyword>
<comment type="catalytic activity">
    <reaction evidence="21 23">
        <text>(2R,3S)-homoisocitrate = cis-homoaconitate + H2O</text>
        <dbReference type="Rhea" id="RHEA:15485"/>
        <dbReference type="ChEBI" id="CHEBI:15377"/>
        <dbReference type="ChEBI" id="CHEBI:15404"/>
        <dbReference type="ChEBI" id="CHEBI:58174"/>
        <dbReference type="EC" id="4.2.1.36"/>
    </reaction>
</comment>
<dbReference type="InterPro" id="IPR010376">
    <property type="entry name" value="GBBH-like_N"/>
</dbReference>
<dbReference type="CDD" id="cd00250">
    <property type="entry name" value="CAS_like"/>
    <property type="match status" value="1"/>
</dbReference>
<comment type="function">
    <text evidence="3 23">Catalyzes the reversible hydration of cis-homoaconitate to (2R,3S)-homoisocitrate, a step in the alpha-aminoadipate pathway for lysine biosynthesis.</text>
</comment>
<dbReference type="InterPro" id="IPR003819">
    <property type="entry name" value="TauD/TfdA-like"/>
</dbReference>
<feature type="domain" description="Glycosyltransferase subfamily 4-like N-terminal" evidence="29">
    <location>
        <begin position="1537"/>
        <end position="1709"/>
    </location>
</feature>
<comment type="pathway">
    <text evidence="5 23">Amino-acid biosynthesis; L-lysine biosynthesis via AAA pathway; L-alpha-aminoadipate from 2-oxoglutarate: step 3/5.</text>
</comment>
<keyword evidence="19 23" id="KW-0457">Lysine biosynthesis</keyword>
<evidence type="ECO:0000256" key="2">
    <source>
        <dbReference type="ARBA" id="ARBA00001961"/>
    </source>
</evidence>
<keyword evidence="18 23" id="KW-0496">Mitochondrion</keyword>
<keyword evidence="14" id="KW-0223">Dioxygenase</keyword>
<reference evidence="30 31" key="1">
    <citation type="journal article" date="2016" name="Mol. Biol. Evol.">
        <title>Comparative Genomics of Early-Diverging Mushroom-Forming Fungi Provides Insights into the Origins of Lignocellulose Decay Capabilities.</title>
        <authorList>
            <person name="Nagy L.G."/>
            <person name="Riley R."/>
            <person name="Tritt A."/>
            <person name="Adam C."/>
            <person name="Daum C."/>
            <person name="Floudas D."/>
            <person name="Sun H."/>
            <person name="Yadav J.S."/>
            <person name="Pangilinan J."/>
            <person name="Larsson K.H."/>
            <person name="Matsuura K."/>
            <person name="Barry K."/>
            <person name="Labutti K."/>
            <person name="Kuo R."/>
            <person name="Ohm R.A."/>
            <person name="Bhattacharya S.S."/>
            <person name="Shirouzu T."/>
            <person name="Yoshinaga Y."/>
            <person name="Martin F.M."/>
            <person name="Grigoriev I.V."/>
            <person name="Hibbett D.S."/>
        </authorList>
    </citation>
    <scope>NUCLEOTIDE SEQUENCE [LARGE SCALE GENOMIC DNA]</scope>
    <source>
        <strain evidence="30 31">HHB10207 ss-3</strain>
    </source>
</reference>
<feature type="domain" description="Gamma-butyrobetaine hydroxylase-like N-terminal" evidence="27">
    <location>
        <begin position="1041"/>
        <end position="1125"/>
    </location>
</feature>
<keyword evidence="12" id="KW-0124">Carnitine biosynthesis</keyword>
<keyword evidence="20 23" id="KW-0456">Lyase</keyword>
<dbReference type="STRING" id="1314776.A0A166GYD7"/>
<dbReference type="InterPro" id="IPR038492">
    <property type="entry name" value="GBBH-like_N_sf"/>
</dbReference>
<dbReference type="GO" id="GO:0051539">
    <property type="term" value="F:4 iron, 4 sulfur cluster binding"/>
    <property type="evidence" value="ECO:0007669"/>
    <property type="project" value="UniProtKB-UniRule"/>
</dbReference>
<evidence type="ECO:0000256" key="20">
    <source>
        <dbReference type="ARBA" id="ARBA00023239"/>
    </source>
</evidence>
<dbReference type="GO" id="GO:0005506">
    <property type="term" value="F:iron ion binding"/>
    <property type="evidence" value="ECO:0007669"/>
    <property type="project" value="InterPro"/>
</dbReference>
<evidence type="ECO:0000256" key="18">
    <source>
        <dbReference type="ARBA" id="ARBA00023128"/>
    </source>
</evidence>
<feature type="domain" description="TauD/TfdA-like" evidence="26">
    <location>
        <begin position="1158"/>
        <end position="1395"/>
    </location>
</feature>
<dbReference type="InterPro" id="IPR036008">
    <property type="entry name" value="Aconitase_4Fe-4S_dom"/>
</dbReference>
<dbReference type="EC" id="4.2.1.36" evidence="8 23"/>
<keyword evidence="17 23" id="KW-0411">Iron-sulfur</keyword>
<dbReference type="InterPro" id="IPR001030">
    <property type="entry name" value="Acoase/IPM_deHydtase_lsu_aba"/>
</dbReference>
<proteinExistence type="inferred from homology"/>
<dbReference type="InterPro" id="IPR028098">
    <property type="entry name" value="Glyco_trans_4-like_N"/>
</dbReference>
<dbReference type="InterPro" id="IPR000573">
    <property type="entry name" value="AconitaseA/IPMdHydase_ssu_swvl"/>
</dbReference>
<dbReference type="FunFam" id="3.60.130.10:FF:000001">
    <property type="entry name" value="Trimethyllysine dioxygenase, mitochondrial"/>
    <property type="match status" value="1"/>
</dbReference>
<dbReference type="PROSITE" id="PS00450">
    <property type="entry name" value="ACONITASE_1"/>
    <property type="match status" value="1"/>
</dbReference>
<comment type="cofactor">
    <cofactor evidence="2">
        <name>L-ascorbate</name>
        <dbReference type="ChEBI" id="CHEBI:38290"/>
    </cofactor>
</comment>
<dbReference type="InterPro" id="IPR018136">
    <property type="entry name" value="Aconitase_4Fe-4S_BS"/>
</dbReference>
<dbReference type="PANTHER" id="PTHR43822">
    <property type="entry name" value="HOMOACONITASE, MITOCHONDRIAL-RELATED"/>
    <property type="match status" value="1"/>
</dbReference>
<evidence type="ECO:0000256" key="3">
    <source>
        <dbReference type="ARBA" id="ARBA00003422"/>
    </source>
</evidence>
<dbReference type="Pfam" id="PF06155">
    <property type="entry name" value="GBBH-like_N"/>
    <property type="match status" value="1"/>
</dbReference>
<gene>
    <name evidence="30" type="ORF">SISSUDRAFT_1058757</name>
</gene>
<dbReference type="Pfam" id="PF13439">
    <property type="entry name" value="Glyco_transf_4"/>
    <property type="match status" value="1"/>
</dbReference>
<dbReference type="Gene3D" id="3.20.19.10">
    <property type="entry name" value="Aconitase, domain 4"/>
    <property type="match status" value="1"/>
</dbReference>
<evidence type="ECO:0000256" key="22">
    <source>
        <dbReference type="ARBA" id="ARBA00032706"/>
    </source>
</evidence>
<evidence type="ECO:0000256" key="6">
    <source>
        <dbReference type="ARBA" id="ARBA00007185"/>
    </source>
</evidence>
<dbReference type="UniPathway" id="UPA00033">
    <property type="reaction ID" value="UER01027"/>
</dbReference>
<keyword evidence="15" id="KW-0560">Oxidoreductase</keyword>
<dbReference type="SUPFAM" id="SSF51197">
    <property type="entry name" value="Clavaminate synthase-like"/>
    <property type="match status" value="1"/>
</dbReference>
<evidence type="ECO:0000256" key="15">
    <source>
        <dbReference type="ARBA" id="ARBA00023002"/>
    </source>
</evidence>
<dbReference type="Gene3D" id="3.30.2020.30">
    <property type="match status" value="1"/>
</dbReference>
<evidence type="ECO:0000256" key="8">
    <source>
        <dbReference type="ARBA" id="ARBA00012022"/>
    </source>
</evidence>
<dbReference type="Proteomes" id="UP000076798">
    <property type="component" value="Unassembled WGS sequence"/>
</dbReference>
<organism evidence="30 31">
    <name type="scientific">Sistotremastrum suecicum HHB10207 ss-3</name>
    <dbReference type="NCBI Taxonomy" id="1314776"/>
    <lineage>
        <taxon>Eukaryota</taxon>
        <taxon>Fungi</taxon>
        <taxon>Dikarya</taxon>
        <taxon>Basidiomycota</taxon>
        <taxon>Agaricomycotina</taxon>
        <taxon>Agaricomycetes</taxon>
        <taxon>Sistotremastrales</taxon>
        <taxon>Sistotremastraceae</taxon>
        <taxon>Sistotremastrum</taxon>
    </lineage>
</organism>
<evidence type="ECO:0000313" key="31">
    <source>
        <dbReference type="Proteomes" id="UP000076798"/>
    </source>
</evidence>
<dbReference type="Gene3D" id="3.40.50.2000">
    <property type="entry name" value="Glycogen Phosphorylase B"/>
    <property type="match status" value="2"/>
</dbReference>
<dbReference type="OrthoDB" id="10262323at2759"/>
<evidence type="ECO:0000256" key="1">
    <source>
        <dbReference type="ARBA" id="ARBA00001954"/>
    </source>
</evidence>
<dbReference type="InterPro" id="IPR012776">
    <property type="entry name" value="Trimethyllysine_dOase"/>
</dbReference>
<evidence type="ECO:0000256" key="21">
    <source>
        <dbReference type="ARBA" id="ARBA00029338"/>
    </source>
</evidence>
<dbReference type="PROSITE" id="PS01244">
    <property type="entry name" value="ACONITASE_2"/>
    <property type="match status" value="1"/>
</dbReference>
<dbReference type="InterPro" id="IPR015928">
    <property type="entry name" value="Aconitase/3IPM_dehydase_swvl"/>
</dbReference>
<dbReference type="Pfam" id="PF02668">
    <property type="entry name" value="TauD"/>
    <property type="match status" value="1"/>
</dbReference>
<evidence type="ECO:0000256" key="10">
    <source>
        <dbReference type="ARBA" id="ARBA00022605"/>
    </source>
</evidence>
<accession>A0A166GYD7</accession>
<comment type="subcellular location">
    <subcellularLocation>
        <location evidence="4 23">Mitochondrion</location>
    </subcellularLocation>
</comment>
<dbReference type="PANTHER" id="PTHR43822:SF2">
    <property type="entry name" value="HOMOACONITASE, MITOCHONDRIAL"/>
    <property type="match status" value="1"/>
</dbReference>
<evidence type="ECO:0000259" key="28">
    <source>
        <dbReference type="Pfam" id="PF08547"/>
    </source>
</evidence>
<dbReference type="UniPathway" id="UPA00118"/>
<dbReference type="SUPFAM" id="SSF53756">
    <property type="entry name" value="UDP-Glycosyltransferase/glycogen phosphorylase"/>
    <property type="match status" value="1"/>
</dbReference>
<dbReference type="InterPro" id="IPR004418">
    <property type="entry name" value="Homoaconitase_mito"/>
</dbReference>
<evidence type="ECO:0000256" key="19">
    <source>
        <dbReference type="ARBA" id="ARBA00023154"/>
    </source>
</evidence>
<feature type="domain" description="NADH:ubiquinone oxidoreductase intermediate-associated protein 30" evidence="28">
    <location>
        <begin position="18"/>
        <end position="198"/>
    </location>
</feature>
<evidence type="ECO:0000256" key="14">
    <source>
        <dbReference type="ARBA" id="ARBA00022964"/>
    </source>
</evidence>
<keyword evidence="13 23" id="KW-0809">Transit peptide</keyword>
<evidence type="ECO:0000256" key="12">
    <source>
        <dbReference type="ARBA" id="ARBA00022873"/>
    </source>
</evidence>
<dbReference type="GO" id="GO:0045329">
    <property type="term" value="P:carnitine biosynthetic process"/>
    <property type="evidence" value="ECO:0007669"/>
    <property type="project" value="UniProtKB-UniPathway"/>
</dbReference>
<evidence type="ECO:0000313" key="30">
    <source>
        <dbReference type="EMBL" id="KZT42144.1"/>
    </source>
</evidence>
<evidence type="ECO:0000256" key="23">
    <source>
        <dbReference type="RuleBase" id="RU362038"/>
    </source>
</evidence>
<dbReference type="Gene3D" id="3.60.130.10">
    <property type="entry name" value="Clavaminate synthase-like"/>
    <property type="match status" value="1"/>
</dbReference>
<keyword evidence="31" id="KW-1185">Reference proteome</keyword>
<evidence type="ECO:0000256" key="16">
    <source>
        <dbReference type="ARBA" id="ARBA00023004"/>
    </source>
</evidence>
<evidence type="ECO:0000259" key="29">
    <source>
        <dbReference type="Pfam" id="PF13439"/>
    </source>
</evidence>
<name>A0A166GYD7_9AGAM</name>
<dbReference type="SUPFAM" id="SSF52016">
    <property type="entry name" value="LeuD/IlvD-like"/>
    <property type="match status" value="1"/>
</dbReference>
<dbReference type="NCBIfam" id="TIGR00139">
    <property type="entry name" value="h_aconitase"/>
    <property type="match status" value="1"/>
</dbReference>
<dbReference type="InterPro" id="IPR050067">
    <property type="entry name" value="IPM_dehydratase_rel_enz"/>
</dbReference>
<dbReference type="CDD" id="cd03814">
    <property type="entry name" value="GT4-like"/>
    <property type="match status" value="1"/>
</dbReference>
<dbReference type="Pfam" id="PF08547">
    <property type="entry name" value="CIA30"/>
    <property type="match status" value="1"/>
</dbReference>
<evidence type="ECO:0000259" key="25">
    <source>
        <dbReference type="Pfam" id="PF00694"/>
    </source>
</evidence>
<evidence type="ECO:0000256" key="9">
    <source>
        <dbReference type="ARBA" id="ARBA00021560"/>
    </source>
</evidence>
<dbReference type="GO" id="GO:0004409">
    <property type="term" value="F:homoaconitate hydratase activity"/>
    <property type="evidence" value="ECO:0007669"/>
    <property type="project" value="UniProtKB-UniRule"/>
</dbReference>
<comment type="cofactor">
    <cofactor evidence="1">
        <name>Fe(2+)</name>
        <dbReference type="ChEBI" id="CHEBI:29033"/>
    </cofactor>
</comment>
<evidence type="ECO:0000256" key="11">
    <source>
        <dbReference type="ARBA" id="ARBA00022723"/>
    </source>
</evidence>
<evidence type="ECO:0000256" key="4">
    <source>
        <dbReference type="ARBA" id="ARBA00004173"/>
    </source>
</evidence>
<dbReference type="Gene3D" id="3.30.499.10">
    <property type="entry name" value="Aconitase, domain 3"/>
    <property type="match status" value="2"/>
</dbReference>
<sequence>MSGASEPSRASKHLYGLRTRSEIAQFTIGSDADIGGSSTVNLQLDEERGGAKFWGTIAASIRRSKGGEGSLGGYVGMRSKRRPTLFGEVLSDISNHEFLALRVRAAGDENTRNSYFVNLQTDQVAQSTEIWQHRLFFPKGDGSWEDVFIPFSKFICTNAGNVVNDMGGQMELQKDRLRTVGISLLADSPLQGTGNFELGLEEIWAVNWEDIKASDQIVTAGASIANGKEPSTFLSHKLLYALPGCVLVVAILNNYFVIGRFRPNVTSFGSPSTTKFWPLLLQMQSISVLWKAPVISSSRCIRGFATVSPGQPRQPQTYIEKVVQKYAVGLPEGKVVRAGDYVMIRPENVMTHDNTGPVISKFKSIGATRILNPQQPVFTLDHDVQNRTAKNLAKYAQIEAFARTHSIDFYPAGRGIGHQVLVEEGYAFPNCLTVASDSHSNMYGGVGCVGTPIVRTDAAALWATGKTWWQVPRMVKVEFTGRLKPGVTGKDVIIALCGFLNQDQVLNAAIEFTGEGVKHLAVDDRLTIANMTTEWGALAGVFPVDGVLLDWYDALLARINGQTFSTAPSAPFTYAIPPPPEHPRINRSRLDVLRSRALAADPGAEYSTHITFSLSSLSPHVSGPNSVKVSTPLAKLEESKIPIQKAYLVSCTNSRASDIAAAAEAIKGKSVAPGVEFYISAASSVVQQDAERSGDWDILIGAGAIPLTPGCGPCIGLGTGLLKEGEIGISATNRNYKGRMGHPNAKAYLASPAVVAASAVNGYISGPASLEVESLQPGVPDFAIQDTQSSQSTSTSSNSNEPLFAGFPATFSGPMLFAPQDNLNTDGIYPGKYTYQDDITLERQAEVVMENYDVTFASRVASLVKSSSSSGESASSTNATKSGVILVSGYNFGTGSSREQAATALKSAGVPLVIAGSFGDIFKRNAINNGLVCIECPELVADLTAEFAADGQRAGKTISGEATVDTSRNISISMTNGEVLVAGAGKEKKYQNPKPCAFPTNIRTVSSVAQKKVGNSSAHETIRPTNTRDPAIAMKPQCTFDEKRVSVGWDATNWSKFHHIWLRDHCRCPSCFHEITKQRLVDTFDIPKDIHPLKVESTVEGLQVHWPASQAEGPHISVYPWSWLYDNSYDPKFDIPPLVENGPEKILWSSKIMEDPPTVQFKDVMYNDEALYAWLRKIDRFGFSFVQGVPHNTEETEKLARRIGFIRETQYGSFWDFSSDLAHGDTAYTDLELAAHTDTTYYTDPCGLQLFHVLKQSPQGGSTLLVDGFYVASLMRSLHPELFETLTKVRVPTHSAGSEESLYWNGSGRPVLELDRDEVIAVRWNNDDRSVMREYGEGGVEEWYESIRMWNQLLRSADSQVWVPLQPGTAVVVDNHRVLHGRSAFVGQRRMCGAYIGKDEFRSRLAVLAERYGGKGLVDSKDPLARFVAVRHVHCLGTGDWWTWAPARLSVPECADLYPLGLRASLPSPLYHVHIERSHPIHPYLPPMHSLPGDFPPDALSLQNAAIYKRRIVPRRKQMPPGKLRIAIVCENLMPKVDGVTRCLARLLAHLRKQGHECVVLGPESGMKEYETHSLVGTAGVPLVLYPGLKLNFLRPLFLRTIADFDPDVIHVVDPIWLGAQVLWAMEMGWCGEEWTLGRKPVVASYHTNLPTYASLFGLSWLEPVMWHLLKTLHAKCLLTACPSQSTADILTAREFGQVRIWPRGVDLSLFGTRRRQPALRKKWGATPISDDLSSLDVSKDVVFPPTPPPSPDLLPIDDNEAIVVLYVGRISHEKNLMLLLHSFSKVLKSTPSWTVPPRLVFVGDGPARTGLQAEATRLNVDVVFAGHIDDPKILAEHYASADVFGFPSYTETFGQVVCEALASGLPVVGLDAEGTRDLVTHERTGLLLTKSKKDEEWCDLLRDPTSQSFKDAVETYTGLLSKVVFDRRLRKIMSRRACTEGIEGRTWDEAMEKMVDCYREAVETSEKIQQDPSLKPSRWRGPPDHWWRFRALLALCMALLSFAISKTIF</sequence>
<dbReference type="SUPFAM" id="SSF49785">
    <property type="entry name" value="Galactose-binding domain-like"/>
    <property type="match status" value="1"/>
</dbReference>
<dbReference type="GO" id="GO:0005739">
    <property type="term" value="C:mitochondrion"/>
    <property type="evidence" value="ECO:0007669"/>
    <property type="project" value="UniProtKB-SubCell"/>
</dbReference>
<evidence type="ECO:0000256" key="17">
    <source>
        <dbReference type="ARBA" id="ARBA00023014"/>
    </source>
</evidence>
<dbReference type="InterPro" id="IPR008979">
    <property type="entry name" value="Galactose-bd-like_sf"/>
</dbReference>
<comment type="similarity">
    <text evidence="6 23">Belongs to the aconitase/IPM isomerase family.</text>
</comment>
<feature type="domain" description="Aconitase A/isopropylmalate dehydratase small subunit swivel" evidence="25">
    <location>
        <begin position="875"/>
        <end position="938"/>
    </location>
</feature>
<dbReference type="EMBL" id="KV428015">
    <property type="protein sequence ID" value="KZT42144.1"/>
    <property type="molecule type" value="Genomic_DNA"/>
</dbReference>
<dbReference type="GO" id="GO:0019878">
    <property type="term" value="P:lysine biosynthetic process via aminoadipic acid"/>
    <property type="evidence" value="ECO:0007669"/>
    <property type="project" value="UniProtKB-UniRule"/>
</dbReference>
<evidence type="ECO:0000256" key="13">
    <source>
        <dbReference type="ARBA" id="ARBA00022946"/>
    </source>
</evidence>
<dbReference type="Pfam" id="PF00330">
    <property type="entry name" value="Aconitase"/>
    <property type="match status" value="1"/>
</dbReference>
<dbReference type="Pfam" id="PF00694">
    <property type="entry name" value="Aconitase_C"/>
    <property type="match status" value="1"/>
</dbReference>
<dbReference type="SUPFAM" id="SSF53732">
    <property type="entry name" value="Aconitase iron-sulfur domain"/>
    <property type="match status" value="1"/>
</dbReference>
<dbReference type="PRINTS" id="PR00415">
    <property type="entry name" value="ACONITASE"/>
</dbReference>
<comment type="similarity">
    <text evidence="7">Belongs to the gamma-BBH/TMLD family.</text>
</comment>
<dbReference type="Pfam" id="PF13692">
    <property type="entry name" value="Glyco_trans_1_4"/>
    <property type="match status" value="1"/>
</dbReference>
<dbReference type="InterPro" id="IPR042098">
    <property type="entry name" value="TauD-like_sf"/>
</dbReference>
<dbReference type="NCBIfam" id="TIGR02410">
    <property type="entry name" value="carnitine_TMLD"/>
    <property type="match status" value="1"/>
</dbReference>
<feature type="domain" description="Aconitase/3-isopropylmalate dehydratase large subunit alpha/beta/alpha" evidence="24">
    <location>
        <begin position="338"/>
        <end position="762"/>
    </location>
</feature>
<keyword evidence="16 23" id="KW-0408">Iron</keyword>
<keyword evidence="10 23" id="KW-0028">Amino-acid biosynthesis</keyword>
<dbReference type="InterPro" id="IPR015931">
    <property type="entry name" value="Acnase/IPM_dHydase_lsu_aba_1/3"/>
</dbReference>
<dbReference type="GO" id="GO:0050353">
    <property type="term" value="F:trimethyllysine dioxygenase activity"/>
    <property type="evidence" value="ECO:0007669"/>
    <property type="project" value="InterPro"/>
</dbReference>
<dbReference type="FunFam" id="3.30.2020.30:FF:000002">
    <property type="entry name" value="Putative gamma-butyrobetaine dioxygenase"/>
    <property type="match status" value="1"/>
</dbReference>
<evidence type="ECO:0000259" key="26">
    <source>
        <dbReference type="Pfam" id="PF02668"/>
    </source>
</evidence>